<name>A0AAP6LJI5_RIEAN</name>
<dbReference type="AlphaFoldDB" id="A0AAP6LJI5"/>
<dbReference type="EMBL" id="JAQZHK010000003">
    <property type="protein sequence ID" value="MDY3512579.1"/>
    <property type="molecule type" value="Genomic_DNA"/>
</dbReference>
<gene>
    <name evidence="1" type="ORF">PG303_05040</name>
</gene>
<dbReference type="RefSeq" id="WP_253037525.1">
    <property type="nucleotide sequence ID" value="NZ_CP168322.1"/>
</dbReference>
<reference evidence="1" key="1">
    <citation type="submission" date="2023-01" db="EMBL/GenBank/DDBJ databases">
        <title>Genome-based studies on antimicrobial resistance profiles of Riemerella anatipestifer in China, 1994 to 2021.</title>
        <authorList>
            <person name="Yang Z."/>
            <person name="Zhu D."/>
        </authorList>
    </citation>
    <scope>NUCLEOTIDE SEQUENCE</scope>
    <source>
        <strain evidence="1">RCAD1218</strain>
    </source>
</reference>
<comment type="caution">
    <text evidence="1">The sequence shown here is derived from an EMBL/GenBank/DDBJ whole genome shotgun (WGS) entry which is preliminary data.</text>
</comment>
<accession>A0AAP6LJI5</accession>
<dbReference type="Proteomes" id="UP001284033">
    <property type="component" value="Unassembled WGS sequence"/>
</dbReference>
<proteinExistence type="predicted"/>
<evidence type="ECO:0000313" key="1">
    <source>
        <dbReference type="EMBL" id="MDY3512579.1"/>
    </source>
</evidence>
<evidence type="ECO:0000313" key="2">
    <source>
        <dbReference type="Proteomes" id="UP001284033"/>
    </source>
</evidence>
<sequence length="81" mass="8572">MLNMALSSVEAFEASNANIAWASSTAPPLKKLIALVIQSSSSGGGFVLLSPECATWFNPAPLLEIPSGYHRNNTILKIIIS</sequence>
<protein>
    <submittedName>
        <fullName evidence="1">Uncharacterized protein</fullName>
    </submittedName>
</protein>
<organism evidence="1 2">
    <name type="scientific">Riemerella anatipestifer</name>
    <name type="common">Moraxella anatipestifer</name>
    <dbReference type="NCBI Taxonomy" id="34085"/>
    <lineage>
        <taxon>Bacteria</taxon>
        <taxon>Pseudomonadati</taxon>
        <taxon>Bacteroidota</taxon>
        <taxon>Flavobacteriia</taxon>
        <taxon>Flavobacteriales</taxon>
        <taxon>Weeksellaceae</taxon>
        <taxon>Riemerella</taxon>
    </lineage>
</organism>